<feature type="domain" description="TOTE conflict system primase" evidence="1">
    <location>
        <begin position="31"/>
        <end position="142"/>
    </location>
</feature>
<gene>
    <name evidence="2" type="ORF">KS407_03705</name>
</gene>
<dbReference type="Pfam" id="PF22548">
    <property type="entry name" value="AEP-TOTE"/>
    <property type="match status" value="1"/>
</dbReference>
<name>A0ABS6JPR2_9BACI</name>
<dbReference type="InterPro" id="IPR036388">
    <property type="entry name" value="WH-like_DNA-bd_sf"/>
</dbReference>
<reference evidence="2 3" key="1">
    <citation type="submission" date="2021-06" db="EMBL/GenBank/DDBJ databases">
        <title>Bacillus sp. RD4P76, an endophyte from a halophyte.</title>
        <authorList>
            <person name="Sun J.-Q."/>
        </authorList>
    </citation>
    <scope>NUCLEOTIDE SEQUENCE [LARGE SCALE GENOMIC DNA]</scope>
    <source>
        <strain evidence="2 3">JCM 17098</strain>
    </source>
</reference>
<proteinExistence type="predicted"/>
<dbReference type="Gene3D" id="1.10.10.10">
    <property type="entry name" value="Winged helix-like DNA-binding domain superfamily/Winged helix DNA-binding domain"/>
    <property type="match status" value="1"/>
</dbReference>
<evidence type="ECO:0000259" key="1">
    <source>
        <dbReference type="Pfam" id="PF22548"/>
    </source>
</evidence>
<sequence length="485" mass="56882">MFKNQNIIQKFNQLYIIKRSKYLILSDKGNYVTFDKKKYENAKYLTDFTVYRHLEGKSTLGVFATRRASKFICFDVDIKDIHKAKWVTYKVHHALMELGVPKNYIHISHSGNKGYHMEVFFSEPIENYVVKEFHSLVLTHAELIDIDYGDVELRPTAEQGVKLPLGKHFKTKGNKRCWYVDYDKGLEPVRSYNYILNIEPVQSATIYDILNREKDSLLEEEVIEVDNTDDYIEQKYEPLPSYKQNVNEDETIEAIEKLLSEGLPMQGTRHNSLFKLAKYFKWLGLSGEQVNQELINWMEWQDESKYSMKRKDWLKDIEEIVEYIFLNDIQLTVEQKEIEVSYNEMVQVVNICKSKNEKLLAYCLLIHSKRYSNASGVFYMSFNQMATASGLVEKSARNIINKLETNGLIEIIARNQMVTKKNGAFETKKPNKYKVNIQTKPDSNVFKIDSELEYKDSFNSCMVNLFTTDVLKELLPRRQFESIVN</sequence>
<dbReference type="SUPFAM" id="SSF56747">
    <property type="entry name" value="Prim-pol domain"/>
    <property type="match status" value="1"/>
</dbReference>
<accession>A0ABS6JPR2</accession>
<comment type="caution">
    <text evidence="2">The sequence shown here is derived from an EMBL/GenBank/DDBJ whole genome shotgun (WGS) entry which is preliminary data.</text>
</comment>
<dbReference type="Proteomes" id="UP000790580">
    <property type="component" value="Unassembled WGS sequence"/>
</dbReference>
<dbReference type="EMBL" id="JAHQCR010000017">
    <property type="protein sequence ID" value="MBU9720548.1"/>
    <property type="molecule type" value="Genomic_DNA"/>
</dbReference>
<keyword evidence="3" id="KW-1185">Reference proteome</keyword>
<evidence type="ECO:0000313" key="3">
    <source>
        <dbReference type="Proteomes" id="UP000790580"/>
    </source>
</evidence>
<evidence type="ECO:0000313" key="2">
    <source>
        <dbReference type="EMBL" id="MBU9720548.1"/>
    </source>
</evidence>
<dbReference type="InterPro" id="IPR054347">
    <property type="entry name" value="TOTE_primase"/>
</dbReference>
<dbReference type="RefSeq" id="WP_088075897.1">
    <property type="nucleotide sequence ID" value="NZ_JAHQCR010000017.1"/>
</dbReference>
<organism evidence="2 3">
    <name type="scientific">Evansella alkalicola</name>
    <dbReference type="NCBI Taxonomy" id="745819"/>
    <lineage>
        <taxon>Bacteria</taxon>
        <taxon>Bacillati</taxon>
        <taxon>Bacillota</taxon>
        <taxon>Bacilli</taxon>
        <taxon>Bacillales</taxon>
        <taxon>Bacillaceae</taxon>
        <taxon>Evansella</taxon>
    </lineage>
</organism>
<protein>
    <submittedName>
        <fullName evidence="2">Helix-turn-helix domain-containing protein</fullName>
    </submittedName>
</protein>